<sequence length="174" mass="16836">MNWQARPNGQMASAMANPSMKAGTAGRPARGPVTNCCAAGCCLALGEPMGGLGALQGLSAAAAGLWVDCLAPACTHAQLPAQPWCACCAGLGGKCWALALRLLAVWLPGCCVGPVGACVVPPPGTTSCPALAGHAVGSRLGALGGGEPALLGASSWPPGRCRLSLLLPGAGGGA</sequence>
<name>A0A699YMM3_HAELA</name>
<reference evidence="2 3" key="1">
    <citation type="submission" date="2020-02" db="EMBL/GenBank/DDBJ databases">
        <title>Draft genome sequence of Haematococcus lacustris strain NIES-144.</title>
        <authorList>
            <person name="Morimoto D."/>
            <person name="Nakagawa S."/>
            <person name="Yoshida T."/>
            <person name="Sawayama S."/>
        </authorList>
    </citation>
    <scope>NUCLEOTIDE SEQUENCE [LARGE SCALE GENOMIC DNA]</scope>
    <source>
        <strain evidence="2 3">NIES-144</strain>
    </source>
</reference>
<evidence type="ECO:0000256" key="1">
    <source>
        <dbReference type="SAM" id="MobiDB-lite"/>
    </source>
</evidence>
<evidence type="ECO:0000313" key="2">
    <source>
        <dbReference type="EMBL" id="GFH10555.1"/>
    </source>
</evidence>
<dbReference type="Proteomes" id="UP000485058">
    <property type="component" value="Unassembled WGS sequence"/>
</dbReference>
<keyword evidence="3" id="KW-1185">Reference proteome</keyword>
<feature type="region of interest" description="Disordered" evidence="1">
    <location>
        <begin position="1"/>
        <end position="26"/>
    </location>
</feature>
<organism evidence="2 3">
    <name type="scientific">Haematococcus lacustris</name>
    <name type="common">Green alga</name>
    <name type="synonym">Haematococcus pluvialis</name>
    <dbReference type="NCBI Taxonomy" id="44745"/>
    <lineage>
        <taxon>Eukaryota</taxon>
        <taxon>Viridiplantae</taxon>
        <taxon>Chlorophyta</taxon>
        <taxon>core chlorophytes</taxon>
        <taxon>Chlorophyceae</taxon>
        <taxon>CS clade</taxon>
        <taxon>Chlamydomonadales</taxon>
        <taxon>Haematococcaceae</taxon>
        <taxon>Haematococcus</taxon>
    </lineage>
</organism>
<comment type="caution">
    <text evidence="2">The sequence shown here is derived from an EMBL/GenBank/DDBJ whole genome shotgun (WGS) entry which is preliminary data.</text>
</comment>
<accession>A0A699YMM3</accession>
<gene>
    <name evidence="2" type="ORF">HaLaN_05886</name>
</gene>
<dbReference type="AlphaFoldDB" id="A0A699YMM3"/>
<protein>
    <submittedName>
        <fullName evidence="2">Uncharacterized protein</fullName>
    </submittedName>
</protein>
<feature type="compositionally biased region" description="Polar residues" evidence="1">
    <location>
        <begin position="1"/>
        <end position="11"/>
    </location>
</feature>
<proteinExistence type="predicted"/>
<dbReference type="EMBL" id="BLLF01000325">
    <property type="protein sequence ID" value="GFH10555.1"/>
    <property type="molecule type" value="Genomic_DNA"/>
</dbReference>
<evidence type="ECO:0000313" key="3">
    <source>
        <dbReference type="Proteomes" id="UP000485058"/>
    </source>
</evidence>